<evidence type="ECO:0008006" key="3">
    <source>
        <dbReference type="Google" id="ProtNLM"/>
    </source>
</evidence>
<evidence type="ECO:0000313" key="1">
    <source>
        <dbReference type="EMBL" id="GIX90711.1"/>
    </source>
</evidence>
<protein>
    <recommendedName>
        <fullName evidence="3">Maturase K</fullName>
    </recommendedName>
</protein>
<dbReference type="Proteomes" id="UP001054837">
    <property type="component" value="Unassembled WGS sequence"/>
</dbReference>
<proteinExistence type="predicted"/>
<comment type="caution">
    <text evidence="1">The sequence shown here is derived from an EMBL/GenBank/DDBJ whole genome shotgun (WGS) entry which is preliminary data.</text>
</comment>
<dbReference type="EMBL" id="BPLQ01002270">
    <property type="protein sequence ID" value="GIX90711.1"/>
    <property type="molecule type" value="Genomic_DNA"/>
</dbReference>
<reference evidence="1 2" key="1">
    <citation type="submission" date="2021-06" db="EMBL/GenBank/DDBJ databases">
        <title>Caerostris darwini draft genome.</title>
        <authorList>
            <person name="Kono N."/>
            <person name="Arakawa K."/>
        </authorList>
    </citation>
    <scope>NUCLEOTIDE SEQUENCE [LARGE SCALE GENOMIC DNA]</scope>
</reference>
<accession>A0AAV4P3C8</accession>
<organism evidence="1 2">
    <name type="scientific">Caerostris darwini</name>
    <dbReference type="NCBI Taxonomy" id="1538125"/>
    <lineage>
        <taxon>Eukaryota</taxon>
        <taxon>Metazoa</taxon>
        <taxon>Ecdysozoa</taxon>
        <taxon>Arthropoda</taxon>
        <taxon>Chelicerata</taxon>
        <taxon>Arachnida</taxon>
        <taxon>Araneae</taxon>
        <taxon>Araneomorphae</taxon>
        <taxon>Entelegynae</taxon>
        <taxon>Araneoidea</taxon>
        <taxon>Araneidae</taxon>
        <taxon>Caerostris</taxon>
    </lineage>
</organism>
<name>A0AAV4P3C8_9ARAC</name>
<evidence type="ECO:0000313" key="2">
    <source>
        <dbReference type="Proteomes" id="UP001054837"/>
    </source>
</evidence>
<gene>
    <name evidence="1" type="ORF">CDAR_110031</name>
</gene>
<dbReference type="AlphaFoldDB" id="A0AAV4P3C8"/>
<keyword evidence="2" id="KW-1185">Reference proteome</keyword>
<sequence length="107" mass="12412">MFEKLVAAWWIMINLRIQLDLIFESKLCQAMTRSKFPLVSDITGYIKSISLKIVLLGEERSRERKFRHLHQISSMMALVPKIGDFRIWPSYFKIKVPLVSDGAGSIK</sequence>